<evidence type="ECO:0000313" key="4">
    <source>
        <dbReference type="Proteomes" id="UP000463224"/>
    </source>
</evidence>
<dbReference type="SUPFAM" id="SSF55136">
    <property type="entry name" value="Probable bacterial effector-binding domain"/>
    <property type="match status" value="1"/>
</dbReference>
<dbReference type="Proteomes" id="UP000463224">
    <property type="component" value="Unassembled WGS sequence"/>
</dbReference>
<feature type="domain" description="Transcription regulator PadR N-terminal" evidence="1">
    <location>
        <begin position="11"/>
        <end position="83"/>
    </location>
</feature>
<dbReference type="Pfam" id="PF03551">
    <property type="entry name" value="PadR"/>
    <property type="match status" value="1"/>
</dbReference>
<dbReference type="PANTHER" id="PTHR33169">
    <property type="entry name" value="PADR-FAMILY TRANSCRIPTIONAL REGULATOR"/>
    <property type="match status" value="1"/>
</dbReference>
<evidence type="ECO:0000313" key="3">
    <source>
        <dbReference type="EMBL" id="MVA96681.1"/>
    </source>
</evidence>
<organism evidence="3 4">
    <name type="scientific">Nitratireductor arenosus</name>
    <dbReference type="NCBI Taxonomy" id="2682096"/>
    <lineage>
        <taxon>Bacteria</taxon>
        <taxon>Pseudomonadati</taxon>
        <taxon>Pseudomonadota</taxon>
        <taxon>Alphaproteobacteria</taxon>
        <taxon>Hyphomicrobiales</taxon>
        <taxon>Phyllobacteriaceae</taxon>
        <taxon>Nitratireductor</taxon>
    </lineage>
</organism>
<evidence type="ECO:0000259" key="1">
    <source>
        <dbReference type="Pfam" id="PF03551"/>
    </source>
</evidence>
<dbReference type="InterPro" id="IPR005149">
    <property type="entry name" value="Tscrpt_reg_PadR_N"/>
</dbReference>
<dbReference type="SUPFAM" id="SSF46785">
    <property type="entry name" value="Winged helix' DNA-binding domain"/>
    <property type="match status" value="1"/>
</dbReference>
<dbReference type="InterPro" id="IPR011256">
    <property type="entry name" value="Reg_factor_effector_dom_sf"/>
</dbReference>
<proteinExistence type="predicted"/>
<accession>A0A844QFC9</accession>
<dbReference type="RefSeq" id="WP_156711594.1">
    <property type="nucleotide sequence ID" value="NZ_WPHG01000001.1"/>
</dbReference>
<dbReference type="Pfam" id="PF06445">
    <property type="entry name" value="GyrI-like"/>
    <property type="match status" value="1"/>
</dbReference>
<dbReference type="PANTHER" id="PTHR33169:SF14">
    <property type="entry name" value="TRANSCRIPTIONAL REGULATOR RV3488"/>
    <property type="match status" value="1"/>
</dbReference>
<keyword evidence="4" id="KW-1185">Reference proteome</keyword>
<comment type="caution">
    <text evidence="3">The sequence shown here is derived from an EMBL/GenBank/DDBJ whole genome shotgun (WGS) entry which is preliminary data.</text>
</comment>
<dbReference type="InterPro" id="IPR036388">
    <property type="entry name" value="WH-like_DNA-bd_sf"/>
</dbReference>
<dbReference type="AlphaFoldDB" id="A0A844QFC9"/>
<protein>
    <submittedName>
        <fullName evidence="3">Uncharacterized protein</fullName>
    </submittedName>
</protein>
<gene>
    <name evidence="3" type="ORF">GN330_05395</name>
</gene>
<reference evidence="3 4" key="1">
    <citation type="submission" date="2019-12" db="EMBL/GenBank/DDBJ databases">
        <title>Nitratireductor arenosus sp. nov., Isolated from sea sand, Jeju island, South Korea.</title>
        <authorList>
            <person name="Kim W."/>
        </authorList>
    </citation>
    <scope>NUCLEOTIDE SEQUENCE [LARGE SCALE GENOMIC DNA]</scope>
    <source>
        <strain evidence="3 4">CAU 1489</strain>
    </source>
</reference>
<dbReference type="Gene3D" id="1.10.10.10">
    <property type="entry name" value="Winged helix-like DNA-binding domain superfamily/Winged helix DNA-binding domain"/>
    <property type="match status" value="1"/>
</dbReference>
<dbReference type="EMBL" id="WPHG01000001">
    <property type="protein sequence ID" value="MVA96681.1"/>
    <property type="molecule type" value="Genomic_DNA"/>
</dbReference>
<dbReference type="InterPro" id="IPR052509">
    <property type="entry name" value="Metal_resp_DNA-bind_regulator"/>
</dbReference>
<dbReference type="Gene3D" id="3.20.80.10">
    <property type="entry name" value="Regulatory factor, effector binding domain"/>
    <property type="match status" value="1"/>
</dbReference>
<feature type="domain" description="GyrI-like small molecule binding" evidence="2">
    <location>
        <begin position="201"/>
        <end position="377"/>
    </location>
</feature>
<evidence type="ECO:0000259" key="2">
    <source>
        <dbReference type="Pfam" id="PF06445"/>
    </source>
</evidence>
<sequence>MKNLTSAEFAVLSLLGEAPCHGYELERLIEERGLREWTEIGFSSIYFLLDKLRKSGLVEPLAGHGGGKSKRPFRLTGGGERVLVNETRRTLAEPQRHYPRLLLGLANWPAIGMAQGTAALAARGEALQAEARRLAAIRDGQQPRPVFVDAMFDYAIGQIEAEMAWLRGTVSRMETAMDKIDFKRTLKALYRPPAGEWVEVDVPRLCYVMIDGVGDPNSSGDYRRAVEWLYAVSYAAKFAAKTSLGKDYVVPPLEGLWWADDPRSFIDRRKEEWRWTMMIMAPDFVDKGLFEGAVAKASRKFGARPESLRLAPLEEGLCLQTLHIGSYDDEGPALARLHGELMPSRGYEFSGPHHEIYLGDPRKVEPSKLKTILRQPVRQA</sequence>
<name>A0A844QFC9_9HYPH</name>
<dbReference type="InterPro" id="IPR029442">
    <property type="entry name" value="GyrI-like"/>
</dbReference>
<dbReference type="InterPro" id="IPR036390">
    <property type="entry name" value="WH_DNA-bd_sf"/>
</dbReference>